<comment type="caution">
    <text evidence="2">The sequence shown here is derived from an EMBL/GenBank/DDBJ whole genome shotgun (WGS) entry which is preliminary data.</text>
</comment>
<name>A0A9P7HCP5_9HYPO</name>
<evidence type="ECO:0000259" key="1">
    <source>
        <dbReference type="Pfam" id="PF13843"/>
    </source>
</evidence>
<feature type="domain" description="PiggyBac transposable element-derived protein" evidence="1">
    <location>
        <begin position="35"/>
        <end position="237"/>
    </location>
</feature>
<reference evidence="2" key="2">
    <citation type="submission" date="2020-10" db="EMBL/GenBank/DDBJ databases">
        <authorList>
            <person name="Peck L.D."/>
            <person name="Nowell R.W."/>
            <person name="Flood J."/>
            <person name="Ryan M.J."/>
            <person name="Barraclough T.G."/>
        </authorList>
    </citation>
    <scope>NUCLEOTIDE SEQUENCE</scope>
    <source>
        <strain evidence="2">IMI 127659i</strain>
    </source>
</reference>
<dbReference type="Proteomes" id="UP000750502">
    <property type="component" value="Unassembled WGS sequence"/>
</dbReference>
<dbReference type="Pfam" id="PF13843">
    <property type="entry name" value="DDE_Tnp_1_7"/>
    <property type="match status" value="1"/>
</dbReference>
<sequence length="268" mass="30832">FKIWAIAEGGYFLNWLWHSPQHILTSSQLHLQFQASSADNTITLNPTQSVVVSLLNTLRKATYHVFLDNLFSSPNLFRVLREQGFAATGTLRLNSGVHCNLVELKTLDRKGRLLWHWNQLLRLPTADHLVMQFAWKDSKLMLMASTNYNGLELVQAIRHRPSTEDRQNRPLRAAFGDDPELIVAIPEFAVDYNNYMNSVDRGDQLRSYDSWSHRSRRGGWSAIAWGYLLEVIVINTYLLQLRGQSDLPKRLTVLKKWRSKLSTALIST</sequence>
<keyword evidence="3" id="KW-1185">Reference proteome</keyword>
<reference evidence="2" key="1">
    <citation type="journal article" date="2020" name="bioRxiv">
        <title>Historical genomics reveals the evolutionary mechanisms behind multiple outbreaks of the host-specific coffee wilt pathogen Fusarium xylarioides.</title>
        <authorList>
            <person name="Peck D."/>
            <person name="Nowell R.W."/>
            <person name="Flood J."/>
            <person name="Ryan M.J."/>
            <person name="Barraclough T.G."/>
        </authorList>
    </citation>
    <scope>NUCLEOTIDE SEQUENCE</scope>
    <source>
        <strain evidence="2">IMI 127659i</strain>
    </source>
</reference>
<dbReference type="EMBL" id="JADFTT010002806">
    <property type="protein sequence ID" value="KAG5746075.1"/>
    <property type="molecule type" value="Genomic_DNA"/>
</dbReference>
<accession>A0A9P7HCP5</accession>
<dbReference type="OrthoDB" id="2431486at2759"/>
<dbReference type="PANTHER" id="PTHR46599">
    <property type="entry name" value="PIGGYBAC TRANSPOSABLE ELEMENT-DERIVED PROTEIN 4"/>
    <property type="match status" value="1"/>
</dbReference>
<protein>
    <recommendedName>
        <fullName evidence="1">PiggyBac transposable element-derived protein domain-containing protein</fullName>
    </recommendedName>
</protein>
<feature type="non-terminal residue" evidence="2">
    <location>
        <position position="268"/>
    </location>
</feature>
<evidence type="ECO:0000313" key="2">
    <source>
        <dbReference type="EMBL" id="KAG5746075.1"/>
    </source>
</evidence>
<dbReference type="InterPro" id="IPR029526">
    <property type="entry name" value="PGBD"/>
</dbReference>
<dbReference type="PANTHER" id="PTHR46599:SF3">
    <property type="entry name" value="PIGGYBAC TRANSPOSABLE ELEMENT-DERIVED PROTEIN 4"/>
    <property type="match status" value="1"/>
</dbReference>
<gene>
    <name evidence="2" type="ORF">H9Q72_014501</name>
</gene>
<feature type="non-terminal residue" evidence="2">
    <location>
        <position position="1"/>
    </location>
</feature>
<proteinExistence type="predicted"/>
<dbReference type="AlphaFoldDB" id="A0A9P7HCP5"/>
<evidence type="ECO:0000313" key="3">
    <source>
        <dbReference type="Proteomes" id="UP000750502"/>
    </source>
</evidence>
<organism evidence="2 3">
    <name type="scientific">Fusarium xylarioides</name>
    <dbReference type="NCBI Taxonomy" id="221167"/>
    <lineage>
        <taxon>Eukaryota</taxon>
        <taxon>Fungi</taxon>
        <taxon>Dikarya</taxon>
        <taxon>Ascomycota</taxon>
        <taxon>Pezizomycotina</taxon>
        <taxon>Sordariomycetes</taxon>
        <taxon>Hypocreomycetidae</taxon>
        <taxon>Hypocreales</taxon>
        <taxon>Nectriaceae</taxon>
        <taxon>Fusarium</taxon>
        <taxon>Fusarium fujikuroi species complex</taxon>
    </lineage>
</organism>